<dbReference type="AlphaFoldDB" id="A0A401ILG0"/>
<comment type="caution">
    <text evidence="4">The sequence shown here is derived from an EMBL/GenBank/DDBJ whole genome shotgun (WGS) entry which is preliminary data.</text>
</comment>
<dbReference type="InterPro" id="IPR051685">
    <property type="entry name" value="Ycf3/AcsC/BcsC/TPR_MFPF"/>
</dbReference>
<feature type="repeat" description="TPR" evidence="3">
    <location>
        <begin position="153"/>
        <end position="186"/>
    </location>
</feature>
<dbReference type="PANTHER" id="PTHR44943:SF8">
    <property type="entry name" value="TPR REPEAT-CONTAINING PROTEIN MJ0263"/>
    <property type="match status" value="1"/>
</dbReference>
<dbReference type="Pfam" id="PF13432">
    <property type="entry name" value="TPR_16"/>
    <property type="match status" value="1"/>
</dbReference>
<evidence type="ECO:0000313" key="4">
    <source>
        <dbReference type="EMBL" id="GBF82090.1"/>
    </source>
</evidence>
<keyword evidence="1" id="KW-0677">Repeat</keyword>
<organism evidence="4 5">
    <name type="scientific">Aphanothece sacrum FPU1</name>
    <dbReference type="NCBI Taxonomy" id="1920663"/>
    <lineage>
        <taxon>Bacteria</taxon>
        <taxon>Bacillati</taxon>
        <taxon>Cyanobacteriota</taxon>
        <taxon>Cyanophyceae</taxon>
        <taxon>Oscillatoriophycideae</taxon>
        <taxon>Chroococcales</taxon>
        <taxon>Aphanothecaceae</taxon>
        <taxon>Aphanothece</taxon>
    </lineage>
</organism>
<dbReference type="RefSeq" id="WP_124974400.1">
    <property type="nucleotide sequence ID" value="NZ_BDQK01000015.1"/>
</dbReference>
<dbReference type="Pfam" id="PF12895">
    <property type="entry name" value="ANAPC3"/>
    <property type="match status" value="1"/>
</dbReference>
<dbReference type="SMART" id="SM00028">
    <property type="entry name" value="TPR"/>
    <property type="match status" value="7"/>
</dbReference>
<dbReference type="EMBL" id="BDQK01000015">
    <property type="protein sequence ID" value="GBF82090.1"/>
    <property type="molecule type" value="Genomic_DNA"/>
</dbReference>
<reference evidence="5" key="1">
    <citation type="submission" date="2017-05" db="EMBL/GenBank/DDBJ databases">
        <title>Physiological properties and genetic analysis related to exopolysaccharide production of fresh-water unicellular cyanobacterium Aphanothece sacrum, Suizenji Nori, that has been cultured as a food source in Japan.</title>
        <authorList>
            <person name="Kanesaki Y."/>
            <person name="Yoshikawa S."/>
            <person name="Ohki K."/>
        </authorList>
    </citation>
    <scope>NUCLEOTIDE SEQUENCE [LARGE SCALE GENOMIC DNA]</scope>
    <source>
        <strain evidence="5">FPU1</strain>
    </source>
</reference>
<gene>
    <name evidence="4" type="ORF">AsFPU1_3516</name>
</gene>
<dbReference type="Pfam" id="PF13414">
    <property type="entry name" value="TPR_11"/>
    <property type="match status" value="1"/>
</dbReference>
<dbReference type="Proteomes" id="UP000287247">
    <property type="component" value="Unassembled WGS sequence"/>
</dbReference>
<keyword evidence="2 3" id="KW-0802">TPR repeat</keyword>
<proteinExistence type="predicted"/>
<evidence type="ECO:0000256" key="2">
    <source>
        <dbReference type="ARBA" id="ARBA00022803"/>
    </source>
</evidence>
<evidence type="ECO:0000256" key="1">
    <source>
        <dbReference type="ARBA" id="ARBA00022737"/>
    </source>
</evidence>
<accession>A0A401ILG0</accession>
<dbReference type="PANTHER" id="PTHR44943">
    <property type="entry name" value="CELLULOSE SYNTHASE OPERON PROTEIN C"/>
    <property type="match status" value="1"/>
</dbReference>
<dbReference type="Gene3D" id="1.25.40.10">
    <property type="entry name" value="Tetratricopeptide repeat domain"/>
    <property type="match status" value="3"/>
</dbReference>
<evidence type="ECO:0000256" key="3">
    <source>
        <dbReference type="PROSITE-ProRule" id="PRU00339"/>
    </source>
</evidence>
<evidence type="ECO:0000313" key="5">
    <source>
        <dbReference type="Proteomes" id="UP000287247"/>
    </source>
</evidence>
<dbReference type="SUPFAM" id="SSF48452">
    <property type="entry name" value="TPR-like"/>
    <property type="match status" value="2"/>
</dbReference>
<protein>
    <submittedName>
        <fullName evidence="4">Uncharacterized protein</fullName>
    </submittedName>
</protein>
<sequence length="508" mass="58511">MFKSTLTNVVSVNFPNQAQIEVHLTVDSTPSQQQKKLKTLSQYIQKYPSGWKKRLELADLLYALGDWDNAIKEYQTVLKRKPTLIEVWLKIGHIFHLRWATKEAIHSYESALALCSNDAIKEQIKGLIESCQGRYQAALKVIQVATTLNPDNAAHWFALGITYLRMESPGEALQTFEEFFKLKPNDIKGLYYSHDALLAMGKIETAQKKLAIALKLAPNHINVLERVIAHRLRQRLVTENEDKKTWLLIDQALKLAPDAVNIQALLAYYYLFRGEPTKGLTILQRLIKDHWNNPGGWYHYAHCLFYLDKRQEAATAILKAYQLYQKDWEINRTLCEMLPLVGKLEPLKPLVAEILENFPERWSVWATTGRVLVEHFQDIEQGSYLSAQAINLQPQLSDAWCHHGRVLTLGGKHREAIEVLEQGWQCLPEGESCLQSVLLAAQLGENYRNLGEKVHSRCWWDLTAYHAQKLMNFHPTFGDYWQNRAAQALEDNYKIKSVYFPSLNQFLA</sequence>
<name>A0A401ILG0_APHSA</name>
<dbReference type="PROSITE" id="PS50005">
    <property type="entry name" value="TPR"/>
    <property type="match status" value="1"/>
</dbReference>
<dbReference type="InterPro" id="IPR019734">
    <property type="entry name" value="TPR_rpt"/>
</dbReference>
<keyword evidence="5" id="KW-1185">Reference proteome</keyword>
<dbReference type="OrthoDB" id="416673at2"/>
<dbReference type="InterPro" id="IPR011990">
    <property type="entry name" value="TPR-like_helical_dom_sf"/>
</dbReference>